<dbReference type="EMBL" id="KI396338">
    <property type="protein sequence ID" value="ERM97448.1"/>
    <property type="molecule type" value="Genomic_DNA"/>
</dbReference>
<keyword evidence="2" id="KW-1185">Reference proteome</keyword>
<evidence type="ECO:0000313" key="2">
    <source>
        <dbReference type="Proteomes" id="UP000017836"/>
    </source>
</evidence>
<name>W1NPX1_AMBTC</name>
<evidence type="ECO:0000313" key="1">
    <source>
        <dbReference type="EMBL" id="ERM97448.1"/>
    </source>
</evidence>
<accession>W1NPX1</accession>
<dbReference type="Proteomes" id="UP000017836">
    <property type="component" value="Unassembled WGS sequence"/>
</dbReference>
<organism evidence="1 2">
    <name type="scientific">Amborella trichopoda</name>
    <dbReference type="NCBI Taxonomy" id="13333"/>
    <lineage>
        <taxon>Eukaryota</taxon>
        <taxon>Viridiplantae</taxon>
        <taxon>Streptophyta</taxon>
        <taxon>Embryophyta</taxon>
        <taxon>Tracheophyta</taxon>
        <taxon>Spermatophyta</taxon>
        <taxon>Magnoliopsida</taxon>
        <taxon>Amborellales</taxon>
        <taxon>Amborellaceae</taxon>
        <taxon>Amborella</taxon>
    </lineage>
</organism>
<dbReference type="AlphaFoldDB" id="W1NPX1"/>
<proteinExistence type="predicted"/>
<gene>
    <name evidence="1" type="ORF">AMTR_s00124p00094020</name>
</gene>
<sequence>MAKAEACEDHRPIIPYEPYGYALPDRQPVLQYIANLSFNTATVREPVALLMMERCPIPDRQKGSPSSPCELGIVRPLPRQYDIEERAC</sequence>
<dbReference type="Gramene" id="ERM97448">
    <property type="protein sequence ID" value="ERM97448"/>
    <property type="gene ID" value="AMTR_s00124p00094020"/>
</dbReference>
<dbReference type="HOGENOM" id="CLU_2472111_0_0_1"/>
<protein>
    <submittedName>
        <fullName evidence="1">Uncharacterized protein</fullName>
    </submittedName>
</protein>
<reference evidence="2" key="1">
    <citation type="journal article" date="2013" name="Science">
        <title>The Amborella genome and the evolution of flowering plants.</title>
        <authorList>
            <consortium name="Amborella Genome Project"/>
        </authorList>
    </citation>
    <scope>NUCLEOTIDE SEQUENCE [LARGE SCALE GENOMIC DNA]</scope>
</reference>